<protein>
    <submittedName>
        <fullName evidence="1">Uncharacterized protein</fullName>
    </submittedName>
</protein>
<dbReference type="AlphaFoldDB" id="A0A3M6TW87"/>
<dbReference type="Proteomes" id="UP000275408">
    <property type="component" value="Unassembled WGS sequence"/>
</dbReference>
<proteinExistence type="predicted"/>
<dbReference type="EMBL" id="RCHS01002801">
    <property type="protein sequence ID" value="RMX45675.1"/>
    <property type="molecule type" value="Genomic_DNA"/>
</dbReference>
<organism evidence="1 2">
    <name type="scientific">Pocillopora damicornis</name>
    <name type="common">Cauliflower coral</name>
    <name type="synonym">Millepora damicornis</name>
    <dbReference type="NCBI Taxonomy" id="46731"/>
    <lineage>
        <taxon>Eukaryota</taxon>
        <taxon>Metazoa</taxon>
        <taxon>Cnidaria</taxon>
        <taxon>Anthozoa</taxon>
        <taxon>Hexacorallia</taxon>
        <taxon>Scleractinia</taxon>
        <taxon>Astrocoeniina</taxon>
        <taxon>Pocilloporidae</taxon>
        <taxon>Pocillopora</taxon>
    </lineage>
</organism>
<comment type="caution">
    <text evidence="1">The sequence shown here is derived from an EMBL/GenBank/DDBJ whole genome shotgun (WGS) entry which is preliminary data.</text>
</comment>
<evidence type="ECO:0000313" key="2">
    <source>
        <dbReference type="Proteomes" id="UP000275408"/>
    </source>
</evidence>
<evidence type="ECO:0000313" key="1">
    <source>
        <dbReference type="EMBL" id="RMX45675.1"/>
    </source>
</evidence>
<keyword evidence="2" id="KW-1185">Reference proteome</keyword>
<dbReference type="OrthoDB" id="5978874at2759"/>
<reference evidence="1 2" key="1">
    <citation type="journal article" date="2018" name="Sci. Rep.">
        <title>Comparative analysis of the Pocillopora damicornis genome highlights role of immune system in coral evolution.</title>
        <authorList>
            <person name="Cunning R."/>
            <person name="Bay R.A."/>
            <person name="Gillette P."/>
            <person name="Baker A.C."/>
            <person name="Traylor-Knowles N."/>
        </authorList>
    </citation>
    <scope>NUCLEOTIDE SEQUENCE [LARGE SCALE GENOMIC DNA]</scope>
    <source>
        <strain evidence="1">RSMAS</strain>
        <tissue evidence="1">Whole animal</tissue>
    </source>
</reference>
<name>A0A3M6TW87_POCDA</name>
<feature type="non-terminal residue" evidence="1">
    <location>
        <position position="192"/>
    </location>
</feature>
<gene>
    <name evidence="1" type="ORF">pdam_00023840</name>
</gene>
<sequence length="192" mass="21643">MDDQHWVQELQEKGEGLFYTLQKRCKLDTLTNYVTGNKQLTNRVVSKEYKKKVLKFEKSDDNIVRSIATYYASGVMGKRKYKSVRLVLSMKSNESKPGKRTSISICKGCKVPKLFTYSNLVEKLKKIDIGTVHEINPDYLEGLKTENSVNDMTDCSLLSVVLAVVVGFSTAKVQLEIMSMADAATVVRSSLR</sequence>
<accession>A0A3M6TW87</accession>